<gene>
    <name evidence="3" type="ORF">M408DRAFT_311277</name>
</gene>
<dbReference type="Gene3D" id="3.40.1090.10">
    <property type="entry name" value="Cytosolic phospholipase A2 catalytic domain"/>
    <property type="match status" value="1"/>
</dbReference>
<keyword evidence="1" id="KW-0677">Repeat</keyword>
<evidence type="ECO:0000313" key="3">
    <source>
        <dbReference type="EMBL" id="KIM27398.1"/>
    </source>
</evidence>
<dbReference type="OrthoDB" id="538223at2759"/>
<dbReference type="Gene3D" id="3.40.50.300">
    <property type="entry name" value="P-loop containing nucleotide triphosphate hydrolases"/>
    <property type="match status" value="1"/>
</dbReference>
<reference evidence="3 4" key="1">
    <citation type="submission" date="2014-04" db="EMBL/GenBank/DDBJ databases">
        <authorList>
            <consortium name="DOE Joint Genome Institute"/>
            <person name="Kuo A."/>
            <person name="Zuccaro A."/>
            <person name="Kohler A."/>
            <person name="Nagy L.G."/>
            <person name="Floudas D."/>
            <person name="Copeland A."/>
            <person name="Barry K.W."/>
            <person name="Cichocki N."/>
            <person name="Veneault-Fourrey C."/>
            <person name="LaButti K."/>
            <person name="Lindquist E.A."/>
            <person name="Lipzen A."/>
            <person name="Lundell T."/>
            <person name="Morin E."/>
            <person name="Murat C."/>
            <person name="Sun H."/>
            <person name="Tunlid A."/>
            <person name="Henrissat B."/>
            <person name="Grigoriev I.V."/>
            <person name="Hibbett D.S."/>
            <person name="Martin F."/>
            <person name="Nordberg H.P."/>
            <person name="Cantor M.N."/>
            <person name="Hua S.X."/>
        </authorList>
    </citation>
    <scope>NUCLEOTIDE SEQUENCE [LARGE SCALE GENOMIC DNA]</scope>
    <source>
        <strain evidence="3 4">MAFF 305830</strain>
    </source>
</reference>
<evidence type="ECO:0000313" key="4">
    <source>
        <dbReference type="Proteomes" id="UP000054097"/>
    </source>
</evidence>
<dbReference type="InterPro" id="IPR027417">
    <property type="entry name" value="P-loop_NTPase"/>
</dbReference>
<dbReference type="EMBL" id="KN824299">
    <property type="protein sequence ID" value="KIM27398.1"/>
    <property type="molecule type" value="Genomic_DNA"/>
</dbReference>
<proteinExistence type="predicted"/>
<organism evidence="3 4">
    <name type="scientific">Serendipita vermifera MAFF 305830</name>
    <dbReference type="NCBI Taxonomy" id="933852"/>
    <lineage>
        <taxon>Eukaryota</taxon>
        <taxon>Fungi</taxon>
        <taxon>Dikarya</taxon>
        <taxon>Basidiomycota</taxon>
        <taxon>Agaricomycotina</taxon>
        <taxon>Agaricomycetes</taxon>
        <taxon>Sebacinales</taxon>
        <taxon>Serendipitaceae</taxon>
        <taxon>Serendipita</taxon>
    </lineage>
</organism>
<dbReference type="SUPFAM" id="SSF52540">
    <property type="entry name" value="P-loop containing nucleoside triphosphate hydrolases"/>
    <property type="match status" value="1"/>
</dbReference>
<feature type="domain" description="Nephrocystin 3-like N-terminal" evidence="2">
    <location>
        <begin position="245"/>
        <end position="417"/>
    </location>
</feature>
<dbReference type="AlphaFoldDB" id="A0A0C2WM86"/>
<dbReference type="Proteomes" id="UP000054097">
    <property type="component" value="Unassembled WGS sequence"/>
</dbReference>
<dbReference type="PANTHER" id="PTHR10039:SF14">
    <property type="entry name" value="NACHT DOMAIN-CONTAINING PROTEIN"/>
    <property type="match status" value="1"/>
</dbReference>
<dbReference type="Pfam" id="PF24883">
    <property type="entry name" value="NPHP3_N"/>
    <property type="match status" value="1"/>
</dbReference>
<dbReference type="HOGENOM" id="CLU_000288_6_11_1"/>
<dbReference type="PANTHER" id="PTHR10039">
    <property type="entry name" value="AMELOGENIN"/>
    <property type="match status" value="1"/>
</dbReference>
<keyword evidence="4" id="KW-1185">Reference proteome</keyword>
<reference evidence="4" key="2">
    <citation type="submission" date="2015-01" db="EMBL/GenBank/DDBJ databases">
        <title>Evolutionary Origins and Diversification of the Mycorrhizal Mutualists.</title>
        <authorList>
            <consortium name="DOE Joint Genome Institute"/>
            <consortium name="Mycorrhizal Genomics Consortium"/>
            <person name="Kohler A."/>
            <person name="Kuo A."/>
            <person name="Nagy L.G."/>
            <person name="Floudas D."/>
            <person name="Copeland A."/>
            <person name="Barry K.W."/>
            <person name="Cichocki N."/>
            <person name="Veneault-Fourrey C."/>
            <person name="LaButti K."/>
            <person name="Lindquist E.A."/>
            <person name="Lipzen A."/>
            <person name="Lundell T."/>
            <person name="Morin E."/>
            <person name="Murat C."/>
            <person name="Riley R."/>
            <person name="Ohm R."/>
            <person name="Sun H."/>
            <person name="Tunlid A."/>
            <person name="Henrissat B."/>
            <person name="Grigoriev I.V."/>
            <person name="Hibbett D.S."/>
            <person name="Martin F."/>
        </authorList>
    </citation>
    <scope>NUCLEOTIDE SEQUENCE [LARGE SCALE GENOMIC DNA]</scope>
    <source>
        <strain evidence="4">MAFF 305830</strain>
    </source>
</reference>
<protein>
    <recommendedName>
        <fullName evidence="2">Nephrocystin 3-like N-terminal domain-containing protein</fullName>
    </recommendedName>
</protein>
<evidence type="ECO:0000256" key="1">
    <source>
        <dbReference type="ARBA" id="ARBA00022737"/>
    </source>
</evidence>
<sequence>VVCSYLADAKSTLCLRTYRVRSHPPLSISLIDAMMATCTTQPEFTPVSSGKGFKKKEYIAASGAANPIHEVITEAHLLFDGESTVSSLLSLGIGHPGVLSLSSDGKEASLHHLLRDIMNDCEQRAQEAKQRIGRTGIYLRLSVDQGMQDDHSGNFDDQSWIVTQTDSYLNRRGTSEELDQFMQNWASKEALITLDQLKYAGGQTAATTAEKAFEILISNKDDAVIAKLLPPDLDCGPHVNECMDGTRQDILERIERWSHDLDAPNILWIKGYPGVGKSAIAASAVEKYRLSGRLGSSFFFRRERADVLNPNALWRKVAHDFGRRYPDIRKWLVTALSENETIPSMVNTDSLFRQIIQEPLVASGETTSANLPIVIVDALDECGGMDGQRSSQRASLMKTLHNWSHLPTKFKLIVTSRGENDIETLFVKTKHDLIEIITGEKVDIKSSNDIRAFLEYHFQQITAQYPMSLP</sequence>
<evidence type="ECO:0000259" key="2">
    <source>
        <dbReference type="Pfam" id="PF24883"/>
    </source>
</evidence>
<accession>A0A0C2WM86</accession>
<dbReference type="InterPro" id="IPR056884">
    <property type="entry name" value="NPHP3-like_N"/>
</dbReference>
<name>A0A0C2WM86_SERVB</name>
<feature type="non-terminal residue" evidence="3">
    <location>
        <position position="1"/>
    </location>
</feature>